<evidence type="ECO:0000256" key="11">
    <source>
        <dbReference type="SAM" id="Phobius"/>
    </source>
</evidence>
<evidence type="ECO:0000256" key="7">
    <source>
        <dbReference type="ARBA" id="ARBA00022989"/>
    </source>
</evidence>
<comment type="similarity">
    <text evidence="3 10">Belongs to the MHC class I family.</text>
</comment>
<dbReference type="Pfam" id="PF07654">
    <property type="entry name" value="C1-set"/>
    <property type="match status" value="1"/>
</dbReference>
<dbReference type="FunFam" id="3.30.500.10:FF:000001">
    <property type="entry name" value="H-2 class I histocompatibility antigen, alpha chain"/>
    <property type="match status" value="1"/>
</dbReference>
<comment type="caution">
    <text evidence="13">The sequence shown here is derived from an EMBL/GenBank/DDBJ whole genome shotgun (WGS) entry which is preliminary data.</text>
</comment>
<evidence type="ECO:0000256" key="10">
    <source>
        <dbReference type="RuleBase" id="RU004439"/>
    </source>
</evidence>
<feature type="non-terminal residue" evidence="13">
    <location>
        <position position="1"/>
    </location>
</feature>
<gene>
    <name evidence="13" type="ORF">U0070_011908</name>
</gene>
<feature type="domain" description="Ig-like" evidence="12">
    <location>
        <begin position="234"/>
        <end position="322"/>
    </location>
</feature>
<dbReference type="CDD" id="cd07698">
    <property type="entry name" value="IgC1_MHC_I_alpha3"/>
    <property type="match status" value="1"/>
</dbReference>
<dbReference type="GO" id="GO:0042605">
    <property type="term" value="F:peptide antigen binding"/>
    <property type="evidence" value="ECO:0007669"/>
    <property type="project" value="TreeGrafter"/>
</dbReference>
<dbReference type="GO" id="GO:0002486">
    <property type="term" value="P:antigen processing and presentation of endogenous peptide antigen via MHC class I via ER pathway, TAP-independent"/>
    <property type="evidence" value="ECO:0007669"/>
    <property type="project" value="TreeGrafter"/>
</dbReference>
<dbReference type="AlphaFoldDB" id="A0AAW0H6Z2"/>
<dbReference type="InterPro" id="IPR013783">
    <property type="entry name" value="Ig-like_fold"/>
</dbReference>
<evidence type="ECO:0000259" key="12">
    <source>
        <dbReference type="PROSITE" id="PS50835"/>
    </source>
</evidence>
<dbReference type="SMART" id="SM00407">
    <property type="entry name" value="IGc1"/>
    <property type="match status" value="1"/>
</dbReference>
<dbReference type="EMBL" id="JBBHLL010000856">
    <property type="protein sequence ID" value="KAK7797325.1"/>
    <property type="molecule type" value="Genomic_DNA"/>
</dbReference>
<dbReference type="InterPro" id="IPR001039">
    <property type="entry name" value="MHC_I_a_a1/a2"/>
</dbReference>
<dbReference type="PANTHER" id="PTHR16675">
    <property type="entry name" value="MHC CLASS I-RELATED"/>
    <property type="match status" value="1"/>
</dbReference>
<evidence type="ECO:0000256" key="4">
    <source>
        <dbReference type="ARBA" id="ARBA00022451"/>
    </source>
</evidence>
<dbReference type="InterPro" id="IPR007110">
    <property type="entry name" value="Ig-like_dom"/>
</dbReference>
<dbReference type="Pfam" id="PF00129">
    <property type="entry name" value="MHC_I"/>
    <property type="match status" value="1"/>
</dbReference>
<keyword evidence="5 11" id="KW-0812">Transmembrane</keyword>
<organism evidence="13 14">
    <name type="scientific">Myodes glareolus</name>
    <name type="common">Bank vole</name>
    <name type="synonym">Clethrionomys glareolus</name>
    <dbReference type="NCBI Taxonomy" id="447135"/>
    <lineage>
        <taxon>Eukaryota</taxon>
        <taxon>Metazoa</taxon>
        <taxon>Chordata</taxon>
        <taxon>Craniata</taxon>
        <taxon>Vertebrata</taxon>
        <taxon>Euteleostomi</taxon>
        <taxon>Mammalia</taxon>
        <taxon>Eutheria</taxon>
        <taxon>Euarchontoglires</taxon>
        <taxon>Glires</taxon>
        <taxon>Rodentia</taxon>
        <taxon>Myomorpha</taxon>
        <taxon>Muroidea</taxon>
        <taxon>Cricetidae</taxon>
        <taxon>Arvicolinae</taxon>
        <taxon>Myodes</taxon>
    </lineage>
</organism>
<dbReference type="PRINTS" id="PR01638">
    <property type="entry name" value="MHCCLASSI"/>
</dbReference>
<dbReference type="PANTHER" id="PTHR16675:SF150">
    <property type="entry name" value="HISTOCOMPATIBILITY 2, M REGION LOCUS 2"/>
    <property type="match status" value="1"/>
</dbReference>
<dbReference type="GO" id="GO:0001916">
    <property type="term" value="P:positive regulation of T cell mediated cytotoxicity"/>
    <property type="evidence" value="ECO:0007669"/>
    <property type="project" value="TreeGrafter"/>
</dbReference>
<dbReference type="GO" id="GO:0009897">
    <property type="term" value="C:external side of plasma membrane"/>
    <property type="evidence" value="ECO:0007669"/>
    <property type="project" value="TreeGrafter"/>
</dbReference>
<dbReference type="InterPro" id="IPR036179">
    <property type="entry name" value="Ig-like_dom_sf"/>
</dbReference>
<dbReference type="InterPro" id="IPR003597">
    <property type="entry name" value="Ig_C1-set"/>
</dbReference>
<dbReference type="InterPro" id="IPR011161">
    <property type="entry name" value="MHC_I-like_Ag-recog"/>
</dbReference>
<dbReference type="InterPro" id="IPR037055">
    <property type="entry name" value="MHC_I-like_Ag-recog_sf"/>
</dbReference>
<dbReference type="InterPro" id="IPR011162">
    <property type="entry name" value="MHC_I/II-like_Ag-recog"/>
</dbReference>
<dbReference type="Proteomes" id="UP001488838">
    <property type="component" value="Unassembled WGS sequence"/>
</dbReference>
<dbReference type="GO" id="GO:0005102">
    <property type="term" value="F:signaling receptor binding"/>
    <property type="evidence" value="ECO:0007669"/>
    <property type="project" value="TreeGrafter"/>
</dbReference>
<evidence type="ECO:0000256" key="9">
    <source>
        <dbReference type="ARBA" id="ARBA00023180"/>
    </source>
</evidence>
<keyword evidence="7 11" id="KW-1133">Transmembrane helix</keyword>
<dbReference type="Gene3D" id="2.60.40.10">
    <property type="entry name" value="Immunoglobulins"/>
    <property type="match status" value="1"/>
</dbReference>
<dbReference type="PROSITE" id="PS50835">
    <property type="entry name" value="IG_LIKE"/>
    <property type="match status" value="1"/>
</dbReference>
<evidence type="ECO:0000256" key="8">
    <source>
        <dbReference type="ARBA" id="ARBA00023136"/>
    </source>
</evidence>
<evidence type="ECO:0000256" key="5">
    <source>
        <dbReference type="ARBA" id="ARBA00022692"/>
    </source>
</evidence>
<name>A0AAW0H6Z2_MYOGA</name>
<comment type="subcellular location">
    <subcellularLocation>
        <location evidence="2">Membrane</location>
        <topology evidence="2">Single-pass type I membrane protein</topology>
    </subcellularLocation>
</comment>
<dbReference type="SUPFAM" id="SSF48726">
    <property type="entry name" value="Immunoglobulin"/>
    <property type="match status" value="1"/>
</dbReference>
<dbReference type="InterPro" id="IPR003006">
    <property type="entry name" value="Ig/MHC_CS"/>
</dbReference>
<dbReference type="GO" id="GO:0042612">
    <property type="term" value="C:MHC class I protein complex"/>
    <property type="evidence" value="ECO:0007669"/>
    <property type="project" value="UniProtKB-KW"/>
</dbReference>
<accession>A0AAW0H6Z2</accession>
<keyword evidence="8 11" id="KW-0472">Membrane</keyword>
<evidence type="ECO:0000256" key="6">
    <source>
        <dbReference type="ARBA" id="ARBA00022859"/>
    </source>
</evidence>
<comment type="function">
    <text evidence="1">Involved in the presentation of foreign antigens to the immune system.</text>
</comment>
<evidence type="ECO:0000313" key="13">
    <source>
        <dbReference type="EMBL" id="KAK7797325.1"/>
    </source>
</evidence>
<dbReference type="FunFam" id="2.60.40.10:FF:000014">
    <property type="entry name" value="H-2 class I histocompatibility antigen, alpha chain"/>
    <property type="match status" value="1"/>
</dbReference>
<evidence type="ECO:0000256" key="2">
    <source>
        <dbReference type="ARBA" id="ARBA00004479"/>
    </source>
</evidence>
<dbReference type="GO" id="GO:0006955">
    <property type="term" value="P:immune response"/>
    <property type="evidence" value="ECO:0007669"/>
    <property type="project" value="TreeGrafter"/>
</dbReference>
<proteinExistence type="inferred from homology"/>
<keyword evidence="9" id="KW-0325">Glycoprotein</keyword>
<dbReference type="GO" id="GO:0098553">
    <property type="term" value="C:lumenal side of endoplasmic reticulum membrane"/>
    <property type="evidence" value="ECO:0007669"/>
    <property type="project" value="UniProtKB-ARBA"/>
</dbReference>
<dbReference type="SUPFAM" id="SSF54452">
    <property type="entry name" value="MHC antigen-recognition domain"/>
    <property type="match status" value="1"/>
</dbReference>
<dbReference type="GO" id="GO:0002476">
    <property type="term" value="P:antigen processing and presentation of endogenous peptide antigen via MHC class Ib"/>
    <property type="evidence" value="ECO:0007669"/>
    <property type="project" value="TreeGrafter"/>
</dbReference>
<dbReference type="InterPro" id="IPR050208">
    <property type="entry name" value="MHC_class-I_related"/>
</dbReference>
<dbReference type="GO" id="GO:0030670">
    <property type="term" value="C:phagocytic vesicle membrane"/>
    <property type="evidence" value="ECO:0007669"/>
    <property type="project" value="UniProtKB-ARBA"/>
</dbReference>
<sequence length="397" mass="45338">RTAVAVPGYIVTVNPQELVFLQIQRMETSLLRTLHLLLGASLALTHTFEGSHSLRYFDIAISRPGLEEALYMTVGYVDDTEFVHFNGGAVNSRFEPRVPWMDQVGQEYWDDQTRIGKAAKQQIQVYFQNLQGYYNQSQNSSHTIQRMTGCCIGPNGHLLHAYRQFGYDGQDYLTLNEDLSTWTATDMAAEITKRNWERRNEAEFWRVYLQGPCVVWLLKYLKMGNKTLLRTDPPKAYVTHHPRPEGDITLRCWAWSFYPAEIFLTWQRDGEEQTQEMEFVETRPSGDGTFQKWAAVVVPSGEEQRYTCHVQHEGLPEPLTLRWSRTPQPFIHIVAAAVGLVLLGALLAAVVEEATDMVMPVIMMRVKCMEELSQMIIPPLAQSPVNSNQVLFCSVSV</sequence>
<feature type="transmembrane region" description="Helical" evidence="11">
    <location>
        <begin position="330"/>
        <end position="351"/>
    </location>
</feature>
<evidence type="ECO:0000313" key="14">
    <source>
        <dbReference type="Proteomes" id="UP001488838"/>
    </source>
</evidence>
<protein>
    <recommendedName>
        <fullName evidence="12">Ig-like domain-containing protein</fullName>
    </recommendedName>
</protein>
<evidence type="ECO:0000256" key="3">
    <source>
        <dbReference type="ARBA" id="ARBA00006909"/>
    </source>
</evidence>
<dbReference type="PROSITE" id="PS00290">
    <property type="entry name" value="IG_MHC"/>
    <property type="match status" value="1"/>
</dbReference>
<evidence type="ECO:0000256" key="1">
    <source>
        <dbReference type="ARBA" id="ARBA00002297"/>
    </source>
</evidence>
<keyword evidence="4" id="KW-0490">MHC I</keyword>
<dbReference type="Gene3D" id="3.30.500.10">
    <property type="entry name" value="MHC class I-like antigen recognition-like"/>
    <property type="match status" value="1"/>
</dbReference>
<keyword evidence="6" id="KW-0391">Immunity</keyword>
<reference evidence="13 14" key="1">
    <citation type="journal article" date="2023" name="bioRxiv">
        <title>Conserved and derived expression patterns and positive selection on dental genes reveal complex evolutionary context of ever-growing rodent molars.</title>
        <authorList>
            <person name="Calamari Z.T."/>
            <person name="Song A."/>
            <person name="Cohen E."/>
            <person name="Akter M."/>
            <person name="Roy R.D."/>
            <person name="Hallikas O."/>
            <person name="Christensen M.M."/>
            <person name="Li P."/>
            <person name="Marangoni P."/>
            <person name="Jernvall J."/>
            <person name="Klein O.D."/>
        </authorList>
    </citation>
    <scope>NUCLEOTIDE SEQUENCE [LARGE SCALE GENOMIC DNA]</scope>
    <source>
        <strain evidence="13">V071</strain>
    </source>
</reference>
<dbReference type="GO" id="GO:0005615">
    <property type="term" value="C:extracellular space"/>
    <property type="evidence" value="ECO:0007669"/>
    <property type="project" value="TreeGrafter"/>
</dbReference>
<keyword evidence="14" id="KW-1185">Reference proteome</keyword>